<keyword evidence="2" id="KW-0645">Protease</keyword>
<dbReference type="PROSITE" id="PS50600">
    <property type="entry name" value="ULP_PROTEASE"/>
    <property type="match status" value="1"/>
</dbReference>
<keyword evidence="4" id="KW-0788">Thiol protease</keyword>
<dbReference type="GO" id="GO:0016929">
    <property type="term" value="F:deSUMOylase activity"/>
    <property type="evidence" value="ECO:0007669"/>
    <property type="project" value="TreeGrafter"/>
</dbReference>
<dbReference type="FunFam" id="3.40.395.10:FF:000001">
    <property type="entry name" value="Sentrin-specific protease 1"/>
    <property type="match status" value="1"/>
</dbReference>
<dbReference type="GO" id="GO:0060255">
    <property type="term" value="P:regulation of macromolecule metabolic process"/>
    <property type="evidence" value="ECO:0007669"/>
    <property type="project" value="UniProtKB-ARBA"/>
</dbReference>
<dbReference type="InterPro" id="IPR038765">
    <property type="entry name" value="Papain-like_cys_pep_sf"/>
</dbReference>
<dbReference type="EMBL" id="BT123346">
    <property type="protein sequence ID" value="ADE76671.1"/>
    <property type="molecule type" value="mRNA"/>
</dbReference>
<keyword evidence="3" id="KW-0378">Hydrolase</keyword>
<dbReference type="GO" id="GO:0006508">
    <property type="term" value="P:proteolysis"/>
    <property type="evidence" value="ECO:0007669"/>
    <property type="project" value="UniProtKB-KW"/>
</dbReference>
<proteinExistence type="evidence at transcript level"/>
<dbReference type="Gene3D" id="3.40.395.10">
    <property type="entry name" value="Adenoviral Proteinase, Chain A"/>
    <property type="match status" value="1"/>
</dbReference>
<feature type="domain" description="Ubiquitin-like protease family profile" evidence="5">
    <location>
        <begin position="7"/>
        <end position="179"/>
    </location>
</feature>
<comment type="similarity">
    <text evidence="1">Belongs to the peptidase C48 family.</text>
</comment>
<evidence type="ECO:0000256" key="3">
    <source>
        <dbReference type="ARBA" id="ARBA00022801"/>
    </source>
</evidence>
<organism evidence="6">
    <name type="scientific">Picea sitchensis</name>
    <name type="common">Sitka spruce</name>
    <name type="synonym">Pinus sitchensis</name>
    <dbReference type="NCBI Taxonomy" id="3332"/>
    <lineage>
        <taxon>Eukaryota</taxon>
        <taxon>Viridiplantae</taxon>
        <taxon>Streptophyta</taxon>
        <taxon>Embryophyta</taxon>
        <taxon>Tracheophyta</taxon>
        <taxon>Spermatophyta</taxon>
        <taxon>Pinopsida</taxon>
        <taxon>Pinidae</taxon>
        <taxon>Conifers I</taxon>
        <taxon>Pinales</taxon>
        <taxon>Pinaceae</taxon>
        <taxon>Picea</taxon>
    </lineage>
</organism>
<dbReference type="AlphaFoldDB" id="D5AAV2"/>
<dbReference type="GO" id="GO:0080090">
    <property type="term" value="P:regulation of primary metabolic process"/>
    <property type="evidence" value="ECO:0007669"/>
    <property type="project" value="UniProtKB-ARBA"/>
</dbReference>
<dbReference type="PANTHER" id="PTHR12606:SF1">
    <property type="entry name" value="UBIQUITIN-LIKE-SPECIFIC PROTEASE 1A"/>
    <property type="match status" value="1"/>
</dbReference>
<dbReference type="PANTHER" id="PTHR12606">
    <property type="entry name" value="SENTRIN/SUMO-SPECIFIC PROTEASE"/>
    <property type="match status" value="1"/>
</dbReference>
<dbReference type="Pfam" id="PF02902">
    <property type="entry name" value="Peptidase_C48"/>
    <property type="match status" value="1"/>
</dbReference>
<reference evidence="6" key="1">
    <citation type="submission" date="2010-04" db="EMBL/GenBank/DDBJ databases">
        <authorList>
            <person name="Reid K.E."/>
            <person name="Liao N."/>
            <person name="Chan S."/>
            <person name="Docking R."/>
            <person name="Taylor G."/>
            <person name="Moore R."/>
            <person name="Mayo M."/>
            <person name="Munro S."/>
            <person name="King J."/>
            <person name="Yanchuk A."/>
            <person name="Holt R."/>
            <person name="Jones S."/>
            <person name="Marra M."/>
            <person name="Ritland C.E."/>
            <person name="Ritland K."/>
            <person name="Bohlmann J."/>
        </authorList>
    </citation>
    <scope>NUCLEOTIDE SEQUENCE</scope>
    <source>
        <tissue evidence="6">Bud</tissue>
    </source>
</reference>
<evidence type="ECO:0000259" key="5">
    <source>
        <dbReference type="PROSITE" id="PS50600"/>
    </source>
</evidence>
<evidence type="ECO:0000256" key="2">
    <source>
        <dbReference type="ARBA" id="ARBA00022670"/>
    </source>
</evidence>
<dbReference type="GO" id="GO:0016926">
    <property type="term" value="P:protein desumoylation"/>
    <property type="evidence" value="ECO:0007669"/>
    <property type="project" value="TreeGrafter"/>
</dbReference>
<dbReference type="InterPro" id="IPR003653">
    <property type="entry name" value="Peptidase_C48_C"/>
</dbReference>
<evidence type="ECO:0000313" key="6">
    <source>
        <dbReference type="EMBL" id="ADE76671.1"/>
    </source>
</evidence>
<sequence length="209" mass="24927">MHENSNIEITREILQCLLPGGWLNDEVINLYLELLKEREKREPDKFLKCHFFNTFFYKKLYNPNTKYEYKAVRRWTTPRKIGYSLIDCDKIFVPIHKEIHWCLVIIDMKEKKFQYLDSLGGDDAHVLDVLARYITDEAKDKTGKDLDVSSWEMELVEDLPQQENGSDCGMFMIKYADFHSRGLPLSFFQTHMPYFRKRTAKEILRLKAE</sequence>
<evidence type="ECO:0000256" key="1">
    <source>
        <dbReference type="ARBA" id="ARBA00005234"/>
    </source>
</evidence>
<protein>
    <recommendedName>
        <fullName evidence="5">Ubiquitin-like protease family profile domain-containing protein</fullName>
    </recommendedName>
</protein>
<name>D5AAV2_PICSI</name>
<evidence type="ECO:0000256" key="4">
    <source>
        <dbReference type="ARBA" id="ARBA00022807"/>
    </source>
</evidence>
<dbReference type="SUPFAM" id="SSF54001">
    <property type="entry name" value="Cysteine proteinases"/>
    <property type="match status" value="1"/>
</dbReference>
<dbReference type="GO" id="GO:0005634">
    <property type="term" value="C:nucleus"/>
    <property type="evidence" value="ECO:0007669"/>
    <property type="project" value="TreeGrafter"/>
</dbReference>
<accession>D5AAV2</accession>